<dbReference type="EMBL" id="BAABME010010355">
    <property type="protein sequence ID" value="GAA0177797.1"/>
    <property type="molecule type" value="Genomic_DNA"/>
</dbReference>
<organism evidence="1 2">
    <name type="scientific">Lithospermum erythrorhizon</name>
    <name type="common">Purple gromwell</name>
    <name type="synonym">Lithospermum officinale var. erythrorhizon</name>
    <dbReference type="NCBI Taxonomy" id="34254"/>
    <lineage>
        <taxon>Eukaryota</taxon>
        <taxon>Viridiplantae</taxon>
        <taxon>Streptophyta</taxon>
        <taxon>Embryophyta</taxon>
        <taxon>Tracheophyta</taxon>
        <taxon>Spermatophyta</taxon>
        <taxon>Magnoliopsida</taxon>
        <taxon>eudicotyledons</taxon>
        <taxon>Gunneridae</taxon>
        <taxon>Pentapetalae</taxon>
        <taxon>asterids</taxon>
        <taxon>lamiids</taxon>
        <taxon>Boraginales</taxon>
        <taxon>Boraginaceae</taxon>
        <taxon>Boraginoideae</taxon>
        <taxon>Lithospermeae</taxon>
        <taxon>Lithospermum</taxon>
    </lineage>
</organism>
<evidence type="ECO:0000313" key="2">
    <source>
        <dbReference type="Proteomes" id="UP001454036"/>
    </source>
</evidence>
<evidence type="ECO:0000313" key="1">
    <source>
        <dbReference type="EMBL" id="GAA0177797.1"/>
    </source>
</evidence>
<proteinExistence type="predicted"/>
<keyword evidence="2" id="KW-1185">Reference proteome</keyword>
<protein>
    <submittedName>
        <fullName evidence="1">Uncharacterized protein</fullName>
    </submittedName>
</protein>
<sequence>MLHIINPSSREPQLVIFKKSGKVGELALVVEHEIRQDGGGSALALDRVVLAIGQHSRFEVVPHLSGRACLLVIRNPLFIDFLELLIHLGPLSGKIVSNHHLRKQLLDPLLQPVHFGTFQRKLALQVQSMIGFIVHQGYYSRSHLWRREGEVVSQ</sequence>
<dbReference type="AlphaFoldDB" id="A0AAV3RQF2"/>
<gene>
    <name evidence="1" type="ORF">LIER_29749</name>
</gene>
<comment type="caution">
    <text evidence="1">The sequence shown here is derived from an EMBL/GenBank/DDBJ whole genome shotgun (WGS) entry which is preliminary data.</text>
</comment>
<name>A0AAV3RQF2_LITER</name>
<reference evidence="1 2" key="1">
    <citation type="submission" date="2024-01" db="EMBL/GenBank/DDBJ databases">
        <title>The complete chloroplast genome sequence of Lithospermum erythrorhizon: insights into the phylogenetic relationship among Boraginaceae species and the maternal lineages of purple gromwells.</title>
        <authorList>
            <person name="Okada T."/>
            <person name="Watanabe K."/>
        </authorList>
    </citation>
    <scope>NUCLEOTIDE SEQUENCE [LARGE SCALE GENOMIC DNA]</scope>
</reference>
<accession>A0AAV3RQF2</accession>
<dbReference type="Proteomes" id="UP001454036">
    <property type="component" value="Unassembled WGS sequence"/>
</dbReference>